<keyword evidence="2" id="KW-0378">Hydrolase</keyword>
<accession>A0A2H0TWQ0</accession>
<dbReference type="GO" id="GO:0016787">
    <property type="term" value="F:hydrolase activity"/>
    <property type="evidence" value="ECO:0007669"/>
    <property type="project" value="UniProtKB-KW"/>
</dbReference>
<sequence length="160" mass="18339">MKKTVIGTNLAHEEVEMDVFQLSLRVSVYGILIEENNVLLTKQLGGLDLPGGGLKIGETFEECLEREYWEETGIKVKMDQLIDCKMNFFQYEDEKPYQAVLIYVSCKKISGELSMEYLDQWEKDHGGGMPEWVPLDSLADAIFIHSVDSRPMIRKAEKML</sequence>
<dbReference type="PRINTS" id="PR00502">
    <property type="entry name" value="NUDIXFAMILY"/>
</dbReference>
<dbReference type="InterPro" id="IPR000086">
    <property type="entry name" value="NUDIX_hydrolase_dom"/>
</dbReference>
<organism evidence="4 5">
    <name type="scientific">Candidatus Magasanikbacteria bacterium CG10_big_fil_rev_8_21_14_0_10_42_10</name>
    <dbReference type="NCBI Taxonomy" id="1974649"/>
    <lineage>
        <taxon>Bacteria</taxon>
        <taxon>Candidatus Magasanikiibacteriota</taxon>
    </lineage>
</organism>
<dbReference type="Proteomes" id="UP000231530">
    <property type="component" value="Unassembled WGS sequence"/>
</dbReference>
<dbReference type="PANTHER" id="PTHR43046:SF2">
    <property type="entry name" value="8-OXO-DGTP DIPHOSPHATASE-RELATED"/>
    <property type="match status" value="1"/>
</dbReference>
<reference evidence="5" key="1">
    <citation type="submission" date="2017-09" db="EMBL/GenBank/DDBJ databases">
        <title>Depth-based differentiation of microbial function through sediment-hosted aquifers and enrichment of novel symbionts in the deep terrestrial subsurface.</title>
        <authorList>
            <person name="Probst A.J."/>
            <person name="Ladd B."/>
            <person name="Jarett J.K."/>
            <person name="Geller-Mcgrath D.E."/>
            <person name="Sieber C.M.K."/>
            <person name="Emerson J.B."/>
            <person name="Anantharaman K."/>
            <person name="Thomas B.C."/>
            <person name="Malmstrom R."/>
            <person name="Stieglmeier M."/>
            <person name="Klingl A."/>
            <person name="Woyke T."/>
            <person name="Ryan C.M."/>
            <person name="Banfield J.F."/>
        </authorList>
    </citation>
    <scope>NUCLEOTIDE SEQUENCE [LARGE SCALE GENOMIC DNA]</scope>
</reference>
<dbReference type="Gene3D" id="3.90.79.10">
    <property type="entry name" value="Nucleoside Triphosphate Pyrophosphohydrolase"/>
    <property type="match status" value="1"/>
</dbReference>
<dbReference type="PROSITE" id="PS51462">
    <property type="entry name" value="NUDIX"/>
    <property type="match status" value="1"/>
</dbReference>
<dbReference type="EMBL" id="PFBY01000018">
    <property type="protein sequence ID" value="PIR76573.1"/>
    <property type="molecule type" value="Genomic_DNA"/>
</dbReference>
<evidence type="ECO:0000256" key="2">
    <source>
        <dbReference type="ARBA" id="ARBA00022801"/>
    </source>
</evidence>
<gene>
    <name evidence="4" type="ORF">COU32_01365</name>
</gene>
<evidence type="ECO:0000313" key="4">
    <source>
        <dbReference type="EMBL" id="PIR76573.1"/>
    </source>
</evidence>
<evidence type="ECO:0000256" key="1">
    <source>
        <dbReference type="ARBA" id="ARBA00001946"/>
    </source>
</evidence>
<comment type="cofactor">
    <cofactor evidence="1">
        <name>Mg(2+)</name>
        <dbReference type="ChEBI" id="CHEBI:18420"/>
    </cofactor>
</comment>
<evidence type="ECO:0000259" key="3">
    <source>
        <dbReference type="PROSITE" id="PS51462"/>
    </source>
</evidence>
<dbReference type="SUPFAM" id="SSF55811">
    <property type="entry name" value="Nudix"/>
    <property type="match status" value="1"/>
</dbReference>
<protein>
    <recommendedName>
        <fullName evidence="3">Nudix hydrolase domain-containing protein</fullName>
    </recommendedName>
</protein>
<dbReference type="Pfam" id="PF00293">
    <property type="entry name" value="NUDIX"/>
    <property type="match status" value="1"/>
</dbReference>
<evidence type="ECO:0000313" key="5">
    <source>
        <dbReference type="Proteomes" id="UP000231530"/>
    </source>
</evidence>
<dbReference type="InterPro" id="IPR020476">
    <property type="entry name" value="Nudix_hydrolase"/>
</dbReference>
<feature type="domain" description="Nudix hydrolase" evidence="3">
    <location>
        <begin position="23"/>
        <end position="157"/>
    </location>
</feature>
<dbReference type="PANTHER" id="PTHR43046">
    <property type="entry name" value="GDP-MANNOSE MANNOSYL HYDROLASE"/>
    <property type="match status" value="1"/>
</dbReference>
<name>A0A2H0TWQ0_9BACT</name>
<dbReference type="InterPro" id="IPR015797">
    <property type="entry name" value="NUDIX_hydrolase-like_dom_sf"/>
</dbReference>
<comment type="caution">
    <text evidence="4">The sequence shown here is derived from an EMBL/GenBank/DDBJ whole genome shotgun (WGS) entry which is preliminary data.</text>
</comment>
<proteinExistence type="predicted"/>
<dbReference type="AlphaFoldDB" id="A0A2H0TWQ0"/>